<dbReference type="RefSeq" id="WP_105864974.1">
    <property type="nucleotide sequence ID" value="NZ_PUEJ01000012.1"/>
</dbReference>
<evidence type="ECO:0000256" key="2">
    <source>
        <dbReference type="ARBA" id="ARBA00022763"/>
    </source>
</evidence>
<name>A0A2S9Q5K6_9HYPH</name>
<keyword evidence="4 5" id="KW-0234">DNA repair</keyword>
<reference evidence="6 7" key="1">
    <citation type="submission" date="2018-02" db="EMBL/GenBank/DDBJ databases">
        <title>Whole genome sequencing of endophytic bacterium.</title>
        <authorList>
            <person name="Eedara R."/>
            <person name="Podile A.R."/>
        </authorList>
    </citation>
    <scope>NUCLEOTIDE SEQUENCE [LARGE SCALE GENOMIC DNA]</scope>
    <source>
        <strain evidence="6 7">RP1T</strain>
    </source>
</reference>
<keyword evidence="7" id="KW-1185">Reference proteome</keyword>
<comment type="similarity">
    <text evidence="1 5">Belongs to the DNA glycosylase MPG family.</text>
</comment>
<sequence length="191" mass="20656">MLDSSQAHAPPAFYRRDVLAVARDLIGMTLLVDGVGGVIVETEAYDRDDPASHTFRGPTPRNAVMFGPPGHIYIYLSYGMHWCANIVSGEPGRASAVLLRALEPVAGLERMAQRRGLANPALLCSGPGRLCQALGLTGSQNGLALTQPPFELLRRAHEPPIAIGPRIGISKAVERPWRFGWSGSKFLSKKF</sequence>
<evidence type="ECO:0000256" key="5">
    <source>
        <dbReference type="HAMAP-Rule" id="MF_00527"/>
    </source>
</evidence>
<dbReference type="NCBIfam" id="TIGR00567">
    <property type="entry name" value="3mg"/>
    <property type="match status" value="1"/>
</dbReference>
<accession>A0A2S9Q5K6</accession>
<gene>
    <name evidence="6" type="ORF">C5L14_26040</name>
</gene>
<evidence type="ECO:0000256" key="4">
    <source>
        <dbReference type="ARBA" id="ARBA00023204"/>
    </source>
</evidence>
<evidence type="ECO:0000256" key="3">
    <source>
        <dbReference type="ARBA" id="ARBA00022801"/>
    </source>
</evidence>
<dbReference type="InterPro" id="IPR036995">
    <property type="entry name" value="MPG_sf"/>
</dbReference>
<dbReference type="Proteomes" id="UP000237682">
    <property type="component" value="Unassembled WGS sequence"/>
</dbReference>
<dbReference type="EMBL" id="PUEJ01000012">
    <property type="protein sequence ID" value="PRH84648.1"/>
    <property type="molecule type" value="Genomic_DNA"/>
</dbReference>
<dbReference type="GO" id="GO:0003677">
    <property type="term" value="F:DNA binding"/>
    <property type="evidence" value="ECO:0007669"/>
    <property type="project" value="InterPro"/>
</dbReference>
<evidence type="ECO:0000313" key="6">
    <source>
        <dbReference type="EMBL" id="PRH84648.1"/>
    </source>
</evidence>
<dbReference type="GO" id="GO:0003905">
    <property type="term" value="F:alkylbase DNA N-glycosylase activity"/>
    <property type="evidence" value="ECO:0007669"/>
    <property type="project" value="InterPro"/>
</dbReference>
<dbReference type="HAMAP" id="MF_00527">
    <property type="entry name" value="3MGH"/>
    <property type="match status" value="1"/>
</dbReference>
<dbReference type="InterPro" id="IPR011034">
    <property type="entry name" value="Formyl_transferase-like_C_sf"/>
</dbReference>
<dbReference type="SUPFAM" id="SSF50486">
    <property type="entry name" value="FMT C-terminal domain-like"/>
    <property type="match status" value="1"/>
</dbReference>
<protein>
    <recommendedName>
        <fullName evidence="5">Putative 3-methyladenine DNA glycosylase</fullName>
        <ecNumber evidence="5">3.2.2.-</ecNumber>
    </recommendedName>
</protein>
<dbReference type="PANTHER" id="PTHR10429:SF0">
    <property type="entry name" value="DNA-3-METHYLADENINE GLYCOSYLASE"/>
    <property type="match status" value="1"/>
</dbReference>
<comment type="caution">
    <text evidence="6">The sequence shown here is derived from an EMBL/GenBank/DDBJ whole genome shotgun (WGS) entry which is preliminary data.</text>
</comment>
<dbReference type="OrthoDB" id="9794313at2"/>
<dbReference type="Pfam" id="PF02245">
    <property type="entry name" value="Pur_DNA_glyco"/>
    <property type="match status" value="1"/>
</dbReference>
<dbReference type="EC" id="3.2.2.-" evidence="5"/>
<dbReference type="InterPro" id="IPR003180">
    <property type="entry name" value="MPG"/>
</dbReference>
<evidence type="ECO:0000313" key="7">
    <source>
        <dbReference type="Proteomes" id="UP000237682"/>
    </source>
</evidence>
<dbReference type="GO" id="GO:0006284">
    <property type="term" value="P:base-excision repair"/>
    <property type="evidence" value="ECO:0007669"/>
    <property type="project" value="InterPro"/>
</dbReference>
<proteinExistence type="inferred from homology"/>
<organism evidence="6 7">
    <name type="scientific">Labrys okinawensis</name>
    <dbReference type="NCBI Taxonomy" id="346911"/>
    <lineage>
        <taxon>Bacteria</taxon>
        <taxon>Pseudomonadati</taxon>
        <taxon>Pseudomonadota</taxon>
        <taxon>Alphaproteobacteria</taxon>
        <taxon>Hyphomicrobiales</taxon>
        <taxon>Xanthobacteraceae</taxon>
        <taxon>Labrys</taxon>
    </lineage>
</organism>
<keyword evidence="3 5" id="KW-0378">Hydrolase</keyword>
<dbReference type="Gene3D" id="3.10.300.10">
    <property type="entry name" value="Methylpurine-DNA glycosylase (MPG)"/>
    <property type="match status" value="1"/>
</dbReference>
<dbReference type="FunFam" id="3.10.300.10:FF:000001">
    <property type="entry name" value="Putative 3-methyladenine DNA glycosylase"/>
    <property type="match status" value="1"/>
</dbReference>
<keyword evidence="2 5" id="KW-0227">DNA damage</keyword>
<dbReference type="PANTHER" id="PTHR10429">
    <property type="entry name" value="DNA-3-METHYLADENINE GLYCOSYLASE"/>
    <property type="match status" value="1"/>
</dbReference>
<dbReference type="AlphaFoldDB" id="A0A2S9Q5K6"/>
<evidence type="ECO:0000256" key="1">
    <source>
        <dbReference type="ARBA" id="ARBA00009232"/>
    </source>
</evidence>
<dbReference type="NCBIfam" id="NF002003">
    <property type="entry name" value="PRK00802.1-3"/>
    <property type="match status" value="1"/>
</dbReference>
<dbReference type="CDD" id="cd00540">
    <property type="entry name" value="AAG"/>
    <property type="match status" value="1"/>
</dbReference>